<dbReference type="Pfam" id="PF14452">
    <property type="entry name" value="Multi_ubiq"/>
    <property type="match status" value="2"/>
</dbReference>
<evidence type="ECO:0000313" key="2">
    <source>
        <dbReference type="EMBL" id="MDA4848620.1"/>
    </source>
</evidence>
<gene>
    <name evidence="2" type="ORF">OOZ53_24905</name>
</gene>
<evidence type="ECO:0000313" key="3">
    <source>
        <dbReference type="Proteomes" id="UP001148313"/>
    </source>
</evidence>
<feature type="domain" description="Multi-ubiquitin" evidence="1">
    <location>
        <begin position="151"/>
        <end position="223"/>
    </location>
</feature>
<keyword evidence="3" id="KW-1185">Reference proteome</keyword>
<dbReference type="RefSeq" id="WP_271092494.1">
    <property type="nucleotide sequence ID" value="NZ_JAPJZH010000026.1"/>
</dbReference>
<reference evidence="2" key="1">
    <citation type="submission" date="2022-11" db="EMBL/GenBank/DDBJ databases">
        <title>Hoeflea poritis sp. nov., isolated from scleractinian coral Porites lutea.</title>
        <authorList>
            <person name="Zhang G."/>
            <person name="Wei Q."/>
            <person name="Cai L."/>
        </authorList>
    </citation>
    <scope>NUCLEOTIDE SEQUENCE</scope>
    <source>
        <strain evidence="2">E7-10</strain>
    </source>
</reference>
<dbReference type="EMBL" id="JAPJZH010000026">
    <property type="protein sequence ID" value="MDA4848620.1"/>
    <property type="molecule type" value="Genomic_DNA"/>
</dbReference>
<evidence type="ECO:0000259" key="1">
    <source>
        <dbReference type="Pfam" id="PF14452"/>
    </source>
</evidence>
<dbReference type="InterPro" id="IPR027802">
    <property type="entry name" value="Multi-ubiquitin_dom"/>
</dbReference>
<proteinExistence type="predicted"/>
<dbReference type="InterPro" id="IPR018247">
    <property type="entry name" value="EF_Hand_1_Ca_BS"/>
</dbReference>
<comment type="caution">
    <text evidence="2">The sequence shown here is derived from an EMBL/GenBank/DDBJ whole genome shotgun (WGS) entry which is preliminary data.</text>
</comment>
<dbReference type="Proteomes" id="UP001148313">
    <property type="component" value="Unassembled WGS sequence"/>
</dbReference>
<feature type="domain" description="Multi-ubiquitin" evidence="1">
    <location>
        <begin position="10"/>
        <end position="65"/>
    </location>
</feature>
<dbReference type="PROSITE" id="PS00018">
    <property type="entry name" value="EF_HAND_1"/>
    <property type="match status" value="1"/>
</dbReference>
<sequence>MAQAAENHQYSLIINDQNYATEDPVLTGRDILAIANFRPASDFTTVVFAGQGTQAIGLDETYEIADTLPPQFRVFKGDRLFRAVLNEREIVWGEKAISAADLRIIGDFSDDQDLYFDSDGDRVIEDDEVLSLRRDGVERFRSGDPHDQTVDIILNGEITAVEKGRLSFSELAKLAFPKLFGRDLICFTVSFTRGPKRRREGVLLEGDKIRIVEGMVFNVSATDKS</sequence>
<organism evidence="2 3">
    <name type="scientific">Hoeflea poritis</name>
    <dbReference type="NCBI Taxonomy" id="2993659"/>
    <lineage>
        <taxon>Bacteria</taxon>
        <taxon>Pseudomonadati</taxon>
        <taxon>Pseudomonadota</taxon>
        <taxon>Alphaproteobacteria</taxon>
        <taxon>Hyphomicrobiales</taxon>
        <taxon>Rhizobiaceae</taxon>
        <taxon>Hoeflea</taxon>
    </lineage>
</organism>
<accession>A0ABT4VV88</accession>
<protein>
    <submittedName>
        <fullName evidence="2">Multiubiquitin domain-containing protein</fullName>
    </submittedName>
</protein>
<name>A0ABT4VV88_9HYPH</name>